<evidence type="ECO:0000313" key="3">
    <source>
        <dbReference type="Proteomes" id="UP001189429"/>
    </source>
</evidence>
<dbReference type="EMBL" id="CAUYUJ010002576">
    <property type="protein sequence ID" value="CAK0801424.1"/>
    <property type="molecule type" value="Genomic_DNA"/>
</dbReference>
<name>A0ABN9Q6N3_9DINO</name>
<evidence type="ECO:0000313" key="2">
    <source>
        <dbReference type="EMBL" id="CAK0801424.1"/>
    </source>
</evidence>
<dbReference type="Proteomes" id="UP001189429">
    <property type="component" value="Unassembled WGS sequence"/>
</dbReference>
<feature type="compositionally biased region" description="Low complexity" evidence="1">
    <location>
        <begin position="140"/>
        <end position="185"/>
    </location>
</feature>
<accession>A0ABN9Q6N3</accession>
<feature type="compositionally biased region" description="Basic residues" evidence="1">
    <location>
        <begin position="186"/>
        <end position="199"/>
    </location>
</feature>
<protein>
    <submittedName>
        <fullName evidence="2">Uncharacterized protein</fullName>
    </submittedName>
</protein>
<feature type="region of interest" description="Disordered" evidence="1">
    <location>
        <begin position="111"/>
        <end position="199"/>
    </location>
</feature>
<reference evidence="2" key="1">
    <citation type="submission" date="2023-10" db="EMBL/GenBank/DDBJ databases">
        <authorList>
            <person name="Chen Y."/>
            <person name="Shah S."/>
            <person name="Dougan E. K."/>
            <person name="Thang M."/>
            <person name="Chan C."/>
        </authorList>
    </citation>
    <scope>NUCLEOTIDE SEQUENCE [LARGE SCALE GENOMIC DNA]</scope>
</reference>
<proteinExistence type="predicted"/>
<comment type="caution">
    <text evidence="2">The sequence shown here is derived from an EMBL/GenBank/DDBJ whole genome shotgun (WGS) entry which is preliminary data.</text>
</comment>
<gene>
    <name evidence="2" type="ORF">PCOR1329_LOCUS9295</name>
</gene>
<organism evidence="2 3">
    <name type="scientific">Prorocentrum cordatum</name>
    <dbReference type="NCBI Taxonomy" id="2364126"/>
    <lineage>
        <taxon>Eukaryota</taxon>
        <taxon>Sar</taxon>
        <taxon>Alveolata</taxon>
        <taxon>Dinophyceae</taxon>
        <taxon>Prorocentrales</taxon>
        <taxon>Prorocentraceae</taxon>
        <taxon>Prorocentrum</taxon>
    </lineage>
</organism>
<sequence length="199" mass="21581">MQMVSSKLVEMLLTLFFLSDTFLKWSIELPETRIGPPDQLATLVSGCYLCVVELLLAVLGLRAFDVSEQVYPTPDLTAGYPLDMVAQLQLCGVRQGAYALLSRLEAQAQAPLPPLRESSGEDSDDATGGARVPARPRASAGGSCCRRPRAAAAGVRAKGSSGNEQRLLVPVPDGRVPRVGAWPAARRWRPRCRRPRQNN</sequence>
<evidence type="ECO:0000256" key="1">
    <source>
        <dbReference type="SAM" id="MobiDB-lite"/>
    </source>
</evidence>
<keyword evidence="3" id="KW-1185">Reference proteome</keyword>